<sequence>MFDFLKPRWKKDAKHLLKGAKKFIHYKRDLLADDRIDEIESRRVDLREAMKSNDRKLVEEAGKQLRATCEQALPRAPKQTWWEENVEVLFVALVIALGLRAYVLQPFRIPTGSMQPTLNGITVVRAPDSFEKPWIGQRAFEWLWRGRTYKTYVAENDMKLVPQRNGHAGRPASWFLFTRTAFDFSDGTTIKVPAESNEAGNIFKGSDTPGQYKAGETIFNGWIDTGDLVLVDKISYHFRKPKRGEVFVFDTRGIPTRGESRGPMADQSGGSHYIKRLCGVPGDELQIDAPELWVNGKIADEPGIVRVMKHEGEYAAYANGEPRPGYILGDLRPGGMAVAYSKAPLVKEGDVFKLKDSEQVGMRQYAALGDNTANSLDSRYWGPVHEFNLAGPGWFSLWPFGSGHWGFIR</sequence>
<dbReference type="PANTHER" id="PTHR43390:SF1">
    <property type="entry name" value="CHLOROPLAST PROCESSING PEPTIDASE"/>
    <property type="match status" value="1"/>
</dbReference>
<dbReference type="InterPro" id="IPR036286">
    <property type="entry name" value="LexA/Signal_pep-like_sf"/>
</dbReference>
<evidence type="ECO:0000313" key="6">
    <source>
        <dbReference type="Proteomes" id="UP001374893"/>
    </source>
</evidence>
<dbReference type="InterPro" id="IPR000223">
    <property type="entry name" value="Pept_S26A_signal_pept_1"/>
</dbReference>
<comment type="subcellular location">
    <subcellularLocation>
        <location evidence="3">Membrane</location>
        <topology evidence="3">Single-pass type II membrane protein</topology>
    </subcellularLocation>
</comment>
<name>A0ABM7RDX0_9BACT</name>
<dbReference type="InterPro" id="IPR019533">
    <property type="entry name" value="Peptidase_S26"/>
</dbReference>
<evidence type="ECO:0000313" key="5">
    <source>
        <dbReference type="EMBL" id="BCX47576.1"/>
    </source>
</evidence>
<evidence type="ECO:0000259" key="4">
    <source>
        <dbReference type="Pfam" id="PF10502"/>
    </source>
</evidence>
<dbReference type="PRINTS" id="PR00727">
    <property type="entry name" value="LEADERPTASE"/>
</dbReference>
<dbReference type="RefSeq" id="WP_338689843.1">
    <property type="nucleotide sequence ID" value="NZ_AP024702.1"/>
</dbReference>
<accession>A0ABM7RDX0</accession>
<evidence type="ECO:0000256" key="2">
    <source>
        <dbReference type="ARBA" id="ARBA00019232"/>
    </source>
</evidence>
<dbReference type="Gene3D" id="2.10.109.10">
    <property type="entry name" value="Umud Fragment, subunit A"/>
    <property type="match status" value="1"/>
</dbReference>
<dbReference type="Pfam" id="PF10502">
    <property type="entry name" value="Peptidase_S26"/>
    <property type="match status" value="1"/>
</dbReference>
<protein>
    <recommendedName>
        <fullName evidence="2 3">Signal peptidase I</fullName>
        <ecNumber evidence="3">3.4.21.89</ecNumber>
    </recommendedName>
</protein>
<keyword evidence="3" id="KW-0645">Protease</keyword>
<comment type="similarity">
    <text evidence="1 3">Belongs to the peptidase S26 family.</text>
</comment>
<dbReference type="SUPFAM" id="SSF51306">
    <property type="entry name" value="LexA/Signal peptidase"/>
    <property type="match status" value="1"/>
</dbReference>
<dbReference type="PANTHER" id="PTHR43390">
    <property type="entry name" value="SIGNAL PEPTIDASE I"/>
    <property type="match status" value="1"/>
</dbReference>
<reference evidence="5 6" key="1">
    <citation type="submission" date="2021-06" db="EMBL/GenBank/DDBJ databases">
        <title>Complete genome of Haloferula helveola possessing various polysaccharide degrading enzymes.</title>
        <authorList>
            <person name="Takami H."/>
            <person name="Huang C."/>
            <person name="Hamasaki K."/>
        </authorList>
    </citation>
    <scope>NUCLEOTIDE SEQUENCE [LARGE SCALE GENOMIC DNA]</scope>
    <source>
        <strain evidence="5 6">CN-1</strain>
    </source>
</reference>
<evidence type="ECO:0000256" key="3">
    <source>
        <dbReference type="RuleBase" id="RU362042"/>
    </source>
</evidence>
<proteinExistence type="inferred from homology"/>
<dbReference type="EC" id="3.4.21.89" evidence="3"/>
<feature type="domain" description="Peptidase S26" evidence="4">
    <location>
        <begin position="225"/>
        <end position="398"/>
    </location>
</feature>
<comment type="catalytic activity">
    <reaction evidence="3">
        <text>Cleavage of hydrophobic, N-terminal signal or leader sequences from secreted and periplasmic proteins.</text>
        <dbReference type="EC" id="3.4.21.89"/>
    </reaction>
</comment>
<dbReference type="NCBIfam" id="TIGR02227">
    <property type="entry name" value="sigpep_I_bact"/>
    <property type="match status" value="1"/>
</dbReference>
<keyword evidence="6" id="KW-1185">Reference proteome</keyword>
<dbReference type="CDD" id="cd06530">
    <property type="entry name" value="S26_SPase_I"/>
    <property type="match status" value="1"/>
</dbReference>
<dbReference type="Proteomes" id="UP001374893">
    <property type="component" value="Chromosome"/>
</dbReference>
<evidence type="ECO:0000256" key="1">
    <source>
        <dbReference type="ARBA" id="ARBA00009370"/>
    </source>
</evidence>
<dbReference type="EMBL" id="AP024702">
    <property type="protein sequence ID" value="BCX47576.1"/>
    <property type="molecule type" value="Genomic_DNA"/>
</dbReference>
<keyword evidence="3" id="KW-0378">Hydrolase</keyword>
<organism evidence="5 6">
    <name type="scientific">Haloferula helveola</name>
    <dbReference type="NCBI Taxonomy" id="490095"/>
    <lineage>
        <taxon>Bacteria</taxon>
        <taxon>Pseudomonadati</taxon>
        <taxon>Verrucomicrobiota</taxon>
        <taxon>Verrucomicrobiia</taxon>
        <taxon>Verrucomicrobiales</taxon>
        <taxon>Verrucomicrobiaceae</taxon>
        <taxon>Haloferula</taxon>
    </lineage>
</organism>
<gene>
    <name evidence="5" type="ORF">HAHE_14840</name>
</gene>